<keyword evidence="3" id="KW-0805">Transcription regulation</keyword>
<evidence type="ECO:0000256" key="7">
    <source>
        <dbReference type="ARBA" id="ARBA00023242"/>
    </source>
</evidence>
<evidence type="ECO:0000259" key="10">
    <source>
        <dbReference type="PROSITE" id="PS50217"/>
    </source>
</evidence>
<feature type="region of interest" description="Disordered" evidence="9">
    <location>
        <begin position="588"/>
        <end position="618"/>
    </location>
</feature>
<evidence type="ECO:0000256" key="5">
    <source>
        <dbReference type="ARBA" id="ARBA00023159"/>
    </source>
</evidence>
<dbReference type="Pfam" id="PF14144">
    <property type="entry name" value="DOG1"/>
    <property type="match status" value="1"/>
</dbReference>
<keyword evidence="5" id="KW-0010">Activator</keyword>
<feature type="coiled-coil region" evidence="8">
    <location>
        <begin position="913"/>
        <end position="940"/>
    </location>
</feature>
<dbReference type="CDD" id="cd14708">
    <property type="entry name" value="bZIP_HBP1b-like"/>
    <property type="match status" value="1"/>
</dbReference>
<dbReference type="AlphaFoldDB" id="A0AAD6MMF5"/>
<dbReference type="InterPro" id="IPR004827">
    <property type="entry name" value="bZIP"/>
</dbReference>
<feature type="compositionally biased region" description="Polar residues" evidence="9">
    <location>
        <begin position="849"/>
        <end position="860"/>
    </location>
</feature>
<dbReference type="SUPFAM" id="SSF57959">
    <property type="entry name" value="Leucine zipper domain"/>
    <property type="match status" value="1"/>
</dbReference>
<dbReference type="PROSITE" id="PS00036">
    <property type="entry name" value="BZIP_BASIC"/>
    <property type="match status" value="1"/>
</dbReference>
<dbReference type="PANTHER" id="PTHR45693:SF1">
    <property type="entry name" value="TRANSCRIPTION FACTOR PERIANTHIA"/>
    <property type="match status" value="1"/>
</dbReference>
<evidence type="ECO:0000256" key="1">
    <source>
        <dbReference type="ARBA" id="ARBA00004123"/>
    </source>
</evidence>
<feature type="region of interest" description="Disordered" evidence="9">
    <location>
        <begin position="844"/>
        <end position="863"/>
    </location>
</feature>
<evidence type="ECO:0000259" key="11">
    <source>
        <dbReference type="PROSITE" id="PS51806"/>
    </source>
</evidence>
<dbReference type="EMBL" id="JAQIZT010000008">
    <property type="protein sequence ID" value="KAJ6988017.1"/>
    <property type="molecule type" value="Genomic_DNA"/>
</dbReference>
<protein>
    <submittedName>
        <fullName evidence="12">Uncharacterized protein</fullName>
    </submittedName>
</protein>
<dbReference type="Proteomes" id="UP001164929">
    <property type="component" value="Chromosome 8"/>
</dbReference>
<comment type="similarity">
    <text evidence="2">Belongs to the bZIP family.</text>
</comment>
<feature type="compositionally biased region" description="Basic and acidic residues" evidence="9">
    <location>
        <begin position="538"/>
        <end position="550"/>
    </location>
</feature>
<keyword evidence="8" id="KW-0175">Coiled coil</keyword>
<feature type="compositionally biased region" description="Polar residues" evidence="9">
    <location>
        <begin position="588"/>
        <end position="603"/>
    </location>
</feature>
<dbReference type="GO" id="GO:0003700">
    <property type="term" value="F:DNA-binding transcription factor activity"/>
    <property type="evidence" value="ECO:0007669"/>
    <property type="project" value="InterPro"/>
</dbReference>
<feature type="compositionally biased region" description="Basic and acidic residues" evidence="9">
    <location>
        <begin position="307"/>
        <end position="405"/>
    </location>
</feature>
<evidence type="ECO:0000256" key="3">
    <source>
        <dbReference type="ARBA" id="ARBA00023015"/>
    </source>
</evidence>
<dbReference type="GO" id="GO:0006351">
    <property type="term" value="P:DNA-templated transcription"/>
    <property type="evidence" value="ECO:0007669"/>
    <property type="project" value="InterPro"/>
</dbReference>
<feature type="region of interest" description="Disordered" evidence="9">
    <location>
        <begin position="1"/>
        <end position="90"/>
    </location>
</feature>
<keyword evidence="13" id="KW-1185">Reference proteome</keyword>
<dbReference type="PROSITE" id="PS51806">
    <property type="entry name" value="DOG1"/>
    <property type="match status" value="1"/>
</dbReference>
<comment type="subcellular location">
    <subcellularLocation>
        <location evidence="1">Nucleus</location>
    </subcellularLocation>
</comment>
<evidence type="ECO:0000256" key="2">
    <source>
        <dbReference type="ARBA" id="ARBA00007163"/>
    </source>
</evidence>
<dbReference type="GO" id="GO:0005634">
    <property type="term" value="C:nucleus"/>
    <property type="evidence" value="ECO:0007669"/>
    <property type="project" value="UniProtKB-SubCell"/>
</dbReference>
<evidence type="ECO:0000256" key="8">
    <source>
        <dbReference type="SAM" id="Coils"/>
    </source>
</evidence>
<sequence length="1180" mass="134658">MASDSDASRRKHRGSSSDEEVEKSSKRQKHRHHHHRHHRHRSKKHGGDTKQGGEEIAPPTLPPPVPVAYGDRADNDDVEEGEILEEEGFGGVDIKANELREEITDSQNLGFDKKDNGFVSNQLVVDKFDNDVSFQRDSKAELQDELVSKIDSEDLIKGSLGHKNHTDDKKRHGESRYPSKGSKRKNNRDTDPTEGDDSKLRDWKRSPSSESNEDKHKRARSPSHDKYHDEIHSRSRSVSRDIVRERSRSRSVIEDEALLRRKRHHDRIENDSYDERMSRYSRNLLRNIGDSVRNVDREWSVSYGKSFDGEEWHHNKDAQDRERSWERERERRREKEQERSREREVDRDRRREMENERSKESDWRREKEQDRELDGERRREKGQERSRDRVEEIDRKKRMETDMTKHKNMQRASNRDRDTERERENGRDRYRERDRARDHDSGKERERERRNDRDKEKSRVIKSNSDKFYNSNSNLLGQGRDNLNRDEDDQDDFEERIALKLAEQEEDNLDRIKEESRKRRDAILEKYRNQQLQQLKESGSEDADKNKEPIEGSGQSAAADNVAPETLDGRTDGADVYVIETSFSVGKSPVQNGIQASKRTSGTAGLGEGSPKSERSDEKLCDDIFGETPVGVCKSGKGDEKYCDDIFGETPVGVRKTGKGEGLPIVRSGLHDNWDDPVGYYSTQYFNRERNLSGVAVLKVSNAYKASKQQLLLVLLFLTLKCTATLPSFLGMICVVKDNHTGEDISSRNQTRFADLGELHQPAPVFPHDDAVDLSSSSMFSLKSGNVTVVSHNLPYANALNTSIGPVEIATTGAGCLDTGQYMYQKGTGFGSSLGNWQSIETWGDSGMADNSQQTDTSTDVDADDKNQLYGVQHGTVVVVESVDQSKGKPGDQKTLRRLAQNREAARKSRLRKKAYVQQLESSRLRLTQLEQELQRARQQGFFIASGFSGDHGHSIAGNEAFAFDLDYSRWLDEHHRLINDLRSAMNSHMSDDELRLLVDGIMAHYDEIFRLKSIGAKADVFHMLSGMWKTPAERCFMWLGGFKSSELLKILGNHLEPLTDQQLMGICNLQQSSQQAEDALSQGMEALQQSLVDTLSSTSLGPAGSGNVADYMGQMAIAMGKLATLENFLHQADLLRQQTLQQMHRILTTRQAARALLVISDYTSRLRALSSLWLARPRD</sequence>
<feature type="region of interest" description="Disordered" evidence="9">
    <location>
        <begin position="146"/>
        <end position="275"/>
    </location>
</feature>
<keyword evidence="7" id="KW-0539">Nucleus</keyword>
<feature type="region of interest" description="Disordered" evidence="9">
    <location>
        <begin position="524"/>
        <end position="569"/>
    </location>
</feature>
<dbReference type="SMART" id="SM00338">
    <property type="entry name" value="BRLZ"/>
    <property type="match status" value="1"/>
</dbReference>
<comment type="caution">
    <text evidence="12">The sequence shown here is derived from an EMBL/GenBank/DDBJ whole genome shotgun (WGS) entry which is preliminary data.</text>
</comment>
<evidence type="ECO:0000256" key="6">
    <source>
        <dbReference type="ARBA" id="ARBA00023163"/>
    </source>
</evidence>
<feature type="compositionally biased region" description="Basic residues" evidence="9">
    <location>
        <begin position="26"/>
        <end position="44"/>
    </location>
</feature>
<dbReference type="PROSITE" id="PS50217">
    <property type="entry name" value="BZIP"/>
    <property type="match status" value="1"/>
</dbReference>
<feature type="compositionally biased region" description="Basic and acidic residues" evidence="9">
    <location>
        <begin position="266"/>
        <end position="275"/>
    </location>
</feature>
<name>A0AAD6MMF5_9ROSI</name>
<evidence type="ECO:0000256" key="9">
    <source>
        <dbReference type="SAM" id="MobiDB-lite"/>
    </source>
</evidence>
<keyword evidence="6" id="KW-0804">Transcription</keyword>
<evidence type="ECO:0000313" key="12">
    <source>
        <dbReference type="EMBL" id="KAJ6988017.1"/>
    </source>
</evidence>
<feature type="domain" description="BZIP" evidence="10">
    <location>
        <begin position="892"/>
        <end position="936"/>
    </location>
</feature>
<feature type="coiled-coil region" evidence="8">
    <location>
        <begin position="495"/>
        <end position="522"/>
    </location>
</feature>
<feature type="region of interest" description="Disordered" evidence="9">
    <location>
        <begin position="307"/>
        <end position="491"/>
    </location>
</feature>
<evidence type="ECO:0000313" key="13">
    <source>
        <dbReference type="Proteomes" id="UP001164929"/>
    </source>
</evidence>
<dbReference type="InterPro" id="IPR046347">
    <property type="entry name" value="bZIP_sf"/>
</dbReference>
<feature type="compositionally biased region" description="Basic and acidic residues" evidence="9">
    <location>
        <begin position="146"/>
        <end position="156"/>
    </location>
</feature>
<feature type="domain" description="DOG1" evidence="11">
    <location>
        <begin position="961"/>
        <end position="1177"/>
    </location>
</feature>
<feature type="compositionally biased region" description="Polar residues" evidence="9">
    <location>
        <begin position="461"/>
        <end position="476"/>
    </location>
</feature>
<feature type="compositionally biased region" description="Acidic residues" evidence="9">
    <location>
        <begin position="74"/>
        <end position="88"/>
    </location>
</feature>
<feature type="compositionally biased region" description="Basic and acidic residues" evidence="9">
    <location>
        <begin position="413"/>
        <end position="459"/>
    </location>
</feature>
<feature type="compositionally biased region" description="Basic and acidic residues" evidence="9">
    <location>
        <begin position="187"/>
        <end position="259"/>
    </location>
</feature>
<dbReference type="PANTHER" id="PTHR45693">
    <property type="entry name" value="TRANSCRIPTION FACTOR TGA9"/>
    <property type="match status" value="1"/>
</dbReference>
<dbReference type="GO" id="GO:0000976">
    <property type="term" value="F:transcription cis-regulatory region binding"/>
    <property type="evidence" value="ECO:0007669"/>
    <property type="project" value="UniProtKB-ARBA"/>
</dbReference>
<proteinExistence type="inferred from homology"/>
<feature type="compositionally biased region" description="Basic and acidic residues" evidence="9">
    <location>
        <begin position="164"/>
        <end position="177"/>
    </location>
</feature>
<accession>A0AAD6MMF5</accession>
<gene>
    <name evidence="12" type="ORF">NC653_021066</name>
</gene>
<reference evidence="12" key="1">
    <citation type="journal article" date="2023" name="Mol. Ecol. Resour.">
        <title>Chromosome-level genome assembly of a triploid poplar Populus alba 'Berolinensis'.</title>
        <authorList>
            <person name="Chen S."/>
            <person name="Yu Y."/>
            <person name="Wang X."/>
            <person name="Wang S."/>
            <person name="Zhang T."/>
            <person name="Zhou Y."/>
            <person name="He R."/>
            <person name="Meng N."/>
            <person name="Wang Y."/>
            <person name="Liu W."/>
            <person name="Liu Z."/>
            <person name="Liu J."/>
            <person name="Guo Q."/>
            <person name="Huang H."/>
            <person name="Sederoff R.R."/>
            <person name="Wang G."/>
            <person name="Qu G."/>
            <person name="Chen S."/>
        </authorList>
    </citation>
    <scope>NUCLEOTIDE SEQUENCE</scope>
    <source>
        <strain evidence="12">SC-2020</strain>
    </source>
</reference>
<dbReference type="InterPro" id="IPR025422">
    <property type="entry name" value="TGA_domain"/>
</dbReference>
<organism evidence="12 13">
    <name type="scientific">Populus alba x Populus x berolinensis</name>
    <dbReference type="NCBI Taxonomy" id="444605"/>
    <lineage>
        <taxon>Eukaryota</taxon>
        <taxon>Viridiplantae</taxon>
        <taxon>Streptophyta</taxon>
        <taxon>Embryophyta</taxon>
        <taxon>Tracheophyta</taxon>
        <taxon>Spermatophyta</taxon>
        <taxon>Magnoliopsida</taxon>
        <taxon>eudicotyledons</taxon>
        <taxon>Gunneridae</taxon>
        <taxon>Pentapetalae</taxon>
        <taxon>rosids</taxon>
        <taxon>fabids</taxon>
        <taxon>Malpighiales</taxon>
        <taxon>Salicaceae</taxon>
        <taxon>Saliceae</taxon>
        <taxon>Populus</taxon>
    </lineage>
</organism>
<dbReference type="FunFam" id="1.20.5.170:FF:000019">
    <property type="entry name" value="BZIP family transcription factor"/>
    <property type="match status" value="1"/>
</dbReference>
<keyword evidence="4" id="KW-0238">DNA-binding</keyword>
<dbReference type="Gene3D" id="1.20.5.170">
    <property type="match status" value="1"/>
</dbReference>
<evidence type="ECO:0000256" key="4">
    <source>
        <dbReference type="ARBA" id="ARBA00023125"/>
    </source>
</evidence>